<feature type="chain" id="PRO_5012613321" evidence="1">
    <location>
        <begin position="22"/>
        <end position="178"/>
    </location>
</feature>
<evidence type="ECO:0000313" key="2">
    <source>
        <dbReference type="EMBL" id="SHN42866.1"/>
    </source>
</evidence>
<proteinExistence type="predicted"/>
<evidence type="ECO:0000313" key="3">
    <source>
        <dbReference type="Proteomes" id="UP000184339"/>
    </source>
</evidence>
<name>A0A1M7R9E7_9BURK</name>
<reference evidence="3" key="1">
    <citation type="submission" date="2016-11" db="EMBL/GenBank/DDBJ databases">
        <authorList>
            <person name="Varghese N."/>
            <person name="Submissions S."/>
        </authorList>
    </citation>
    <scope>NUCLEOTIDE SEQUENCE [LARGE SCALE GENOMIC DNA]</scope>
    <source>
        <strain evidence="3">Sac-22</strain>
    </source>
</reference>
<dbReference type="Proteomes" id="UP000184339">
    <property type="component" value="Unassembled WGS sequence"/>
</dbReference>
<gene>
    <name evidence="2" type="ORF">SAMN05192549_11569</name>
</gene>
<protein>
    <submittedName>
        <fullName evidence="2">Uncharacterized protein</fullName>
    </submittedName>
</protein>
<keyword evidence="1" id="KW-0732">Signal</keyword>
<dbReference type="AlphaFoldDB" id="A0A1M7R9E7"/>
<sequence length="178" mass="19269">MPPIKLCALVVAIVLPRIVAAQGSAAVDESFVRGRAAYSPAMTQSLLKKVEAYCASADKSARHKVTAAVAAWQKRHADLLLENMRVRSELLDEVNAPAAKAELDNMLNKQVPHQVETDYKKLIPQDASKGWASKAFVCGVNAGMIEQGQFDLSQLDPQVSDYLRKRISQPGSNGVATP</sequence>
<organism evidence="2 3">
    <name type="scientific">Duganella sacchari</name>
    <dbReference type="NCBI Taxonomy" id="551987"/>
    <lineage>
        <taxon>Bacteria</taxon>
        <taxon>Pseudomonadati</taxon>
        <taxon>Pseudomonadota</taxon>
        <taxon>Betaproteobacteria</taxon>
        <taxon>Burkholderiales</taxon>
        <taxon>Oxalobacteraceae</taxon>
        <taxon>Telluria group</taxon>
        <taxon>Duganella</taxon>
    </lineage>
</organism>
<evidence type="ECO:0000256" key="1">
    <source>
        <dbReference type="SAM" id="SignalP"/>
    </source>
</evidence>
<keyword evidence="3" id="KW-1185">Reference proteome</keyword>
<accession>A0A1M7R9E7</accession>
<feature type="signal peptide" evidence="1">
    <location>
        <begin position="1"/>
        <end position="21"/>
    </location>
</feature>
<dbReference type="EMBL" id="FRCX01000015">
    <property type="protein sequence ID" value="SHN42866.1"/>
    <property type="molecule type" value="Genomic_DNA"/>
</dbReference>